<reference evidence="3" key="1">
    <citation type="submission" date="2017-10" db="EMBL/GenBank/DDBJ databases">
        <title>Rapid genome shrinkage in a self-fertile nematode reveals novel sperm competition proteins.</title>
        <authorList>
            <person name="Yin D."/>
            <person name="Schwarz E.M."/>
            <person name="Thomas C.G."/>
            <person name="Felde R.L."/>
            <person name="Korf I.F."/>
            <person name="Cutter A.D."/>
            <person name="Schartner C.M."/>
            <person name="Ralston E.J."/>
            <person name="Meyer B.J."/>
            <person name="Haag E.S."/>
        </authorList>
    </citation>
    <scope>NUCLEOTIDE SEQUENCE [LARGE SCALE GENOMIC DNA]</scope>
    <source>
        <strain evidence="3">JU1422</strain>
    </source>
</reference>
<feature type="chain" id="PRO_5013801457" evidence="1">
    <location>
        <begin position="21"/>
        <end position="153"/>
    </location>
</feature>
<accession>A0A2G5SMX8</accession>
<dbReference type="AlphaFoldDB" id="A0A2G5SMX8"/>
<comment type="caution">
    <text evidence="2">The sequence shown here is derived from an EMBL/GenBank/DDBJ whole genome shotgun (WGS) entry which is preliminary data.</text>
</comment>
<proteinExistence type="predicted"/>
<keyword evidence="3" id="KW-1185">Reference proteome</keyword>
<keyword evidence="1" id="KW-0732">Signal</keyword>
<dbReference type="EMBL" id="PDUG01000006">
    <property type="protein sequence ID" value="PIC16485.1"/>
    <property type="molecule type" value="Genomic_DNA"/>
</dbReference>
<dbReference type="OrthoDB" id="10601083at2759"/>
<feature type="signal peptide" evidence="1">
    <location>
        <begin position="1"/>
        <end position="20"/>
    </location>
</feature>
<evidence type="ECO:0000313" key="2">
    <source>
        <dbReference type="EMBL" id="PIC16485.1"/>
    </source>
</evidence>
<name>A0A2G5SMX8_9PELO</name>
<organism evidence="2 3">
    <name type="scientific">Caenorhabditis nigoni</name>
    <dbReference type="NCBI Taxonomy" id="1611254"/>
    <lineage>
        <taxon>Eukaryota</taxon>
        <taxon>Metazoa</taxon>
        <taxon>Ecdysozoa</taxon>
        <taxon>Nematoda</taxon>
        <taxon>Chromadorea</taxon>
        <taxon>Rhabditida</taxon>
        <taxon>Rhabditina</taxon>
        <taxon>Rhabditomorpha</taxon>
        <taxon>Rhabditoidea</taxon>
        <taxon>Rhabditidae</taxon>
        <taxon>Peloderinae</taxon>
        <taxon>Caenorhabditis</taxon>
    </lineage>
</organism>
<evidence type="ECO:0000256" key="1">
    <source>
        <dbReference type="SAM" id="SignalP"/>
    </source>
</evidence>
<protein>
    <submittedName>
        <fullName evidence="2">Uncharacterized protein</fullName>
    </submittedName>
</protein>
<dbReference type="Proteomes" id="UP000230233">
    <property type="component" value="Chromosome X"/>
</dbReference>
<sequence length="153" mass="17072">MGHLTALIVILVICAGPSNALPIAAVRPNINFNITLPPATSPQTFVSNRSRDEVFTDVARIMKAAKGSPFRYGKRSVPPIEMSAGGILDNPFLNFNHVSKTYTISPVYEVGLYKNPYSIYFYRKPVPIEKPRAPPSFPFPGYFPQFLESMMFK</sequence>
<evidence type="ECO:0000313" key="3">
    <source>
        <dbReference type="Proteomes" id="UP000230233"/>
    </source>
</evidence>
<gene>
    <name evidence="2" type="primary">Cnig_chr_X.g23071</name>
    <name evidence="2" type="ORF">B9Z55_023071</name>
</gene>